<dbReference type="AlphaFoldDB" id="A0A4Y2GHD8"/>
<accession>A0A4Y2GHD8</accession>
<evidence type="ECO:0000313" key="1">
    <source>
        <dbReference type="EMBL" id="GBM52139.1"/>
    </source>
</evidence>
<evidence type="ECO:0000313" key="2">
    <source>
        <dbReference type="Proteomes" id="UP000499080"/>
    </source>
</evidence>
<protein>
    <submittedName>
        <fullName evidence="1">Uncharacterized protein</fullName>
    </submittedName>
</protein>
<name>A0A4Y2GHD8_ARAVE</name>
<proteinExistence type="predicted"/>
<sequence length="95" mass="10539">MRAFLLLTSRSNDLNQIVHKNWKTDGLLQDAQQATNCLLRSGWLLEAVIVFPQIKTKCGPVFAKSPAGSKYTHHILEISQTSISGITCVLLSRLC</sequence>
<reference evidence="1 2" key="1">
    <citation type="journal article" date="2019" name="Sci. Rep.">
        <title>Orb-weaving spider Araneus ventricosus genome elucidates the spidroin gene catalogue.</title>
        <authorList>
            <person name="Kono N."/>
            <person name="Nakamura H."/>
            <person name="Ohtoshi R."/>
            <person name="Moran D.A.P."/>
            <person name="Shinohara A."/>
            <person name="Yoshida Y."/>
            <person name="Fujiwara M."/>
            <person name="Mori M."/>
            <person name="Tomita M."/>
            <person name="Arakawa K."/>
        </authorList>
    </citation>
    <scope>NUCLEOTIDE SEQUENCE [LARGE SCALE GENOMIC DNA]</scope>
</reference>
<keyword evidence="2" id="KW-1185">Reference proteome</keyword>
<organism evidence="1 2">
    <name type="scientific">Araneus ventricosus</name>
    <name type="common">Orbweaver spider</name>
    <name type="synonym">Epeira ventricosa</name>
    <dbReference type="NCBI Taxonomy" id="182803"/>
    <lineage>
        <taxon>Eukaryota</taxon>
        <taxon>Metazoa</taxon>
        <taxon>Ecdysozoa</taxon>
        <taxon>Arthropoda</taxon>
        <taxon>Chelicerata</taxon>
        <taxon>Arachnida</taxon>
        <taxon>Araneae</taxon>
        <taxon>Araneomorphae</taxon>
        <taxon>Entelegynae</taxon>
        <taxon>Araneoidea</taxon>
        <taxon>Araneidae</taxon>
        <taxon>Araneus</taxon>
    </lineage>
</organism>
<gene>
    <name evidence="1" type="ORF">AVEN_189328_1</name>
</gene>
<dbReference type="EMBL" id="BGPR01001366">
    <property type="protein sequence ID" value="GBM52139.1"/>
    <property type="molecule type" value="Genomic_DNA"/>
</dbReference>
<dbReference type="Proteomes" id="UP000499080">
    <property type="component" value="Unassembled WGS sequence"/>
</dbReference>
<comment type="caution">
    <text evidence="1">The sequence shown here is derived from an EMBL/GenBank/DDBJ whole genome shotgun (WGS) entry which is preliminary data.</text>
</comment>